<organism evidence="8 9">
    <name type="scientific">Pedobacter ginsengiterrae</name>
    <dbReference type="NCBI Taxonomy" id="871696"/>
    <lineage>
        <taxon>Bacteria</taxon>
        <taxon>Pseudomonadati</taxon>
        <taxon>Bacteroidota</taxon>
        <taxon>Sphingobacteriia</taxon>
        <taxon>Sphingobacteriales</taxon>
        <taxon>Sphingobacteriaceae</taxon>
        <taxon>Pedobacter</taxon>
    </lineage>
</organism>
<comment type="subcellular location">
    <subcellularLocation>
        <location evidence="1">Cell outer membrane</location>
    </subcellularLocation>
</comment>
<keyword evidence="5" id="KW-0998">Cell outer membrane</keyword>
<dbReference type="Pfam" id="PF07980">
    <property type="entry name" value="SusD_RagB"/>
    <property type="match status" value="1"/>
</dbReference>
<evidence type="ECO:0000313" key="9">
    <source>
        <dbReference type="Proteomes" id="UP001501081"/>
    </source>
</evidence>
<keyword evidence="3" id="KW-0732">Signal</keyword>
<reference evidence="9" key="1">
    <citation type="journal article" date="2019" name="Int. J. Syst. Evol. Microbiol.">
        <title>The Global Catalogue of Microorganisms (GCM) 10K type strain sequencing project: providing services to taxonomists for standard genome sequencing and annotation.</title>
        <authorList>
            <consortium name="The Broad Institute Genomics Platform"/>
            <consortium name="The Broad Institute Genome Sequencing Center for Infectious Disease"/>
            <person name="Wu L."/>
            <person name="Ma J."/>
        </authorList>
    </citation>
    <scope>NUCLEOTIDE SEQUENCE [LARGE SCALE GENOMIC DNA]</scope>
    <source>
        <strain evidence="9">JCM 17338</strain>
    </source>
</reference>
<accession>A0ABP7NMR1</accession>
<dbReference type="InterPro" id="IPR011990">
    <property type="entry name" value="TPR-like_helical_dom_sf"/>
</dbReference>
<dbReference type="EMBL" id="BAABAK010000001">
    <property type="protein sequence ID" value="GAA3950533.1"/>
    <property type="molecule type" value="Genomic_DNA"/>
</dbReference>
<feature type="domain" description="SusD-like N-terminal" evidence="7">
    <location>
        <begin position="115"/>
        <end position="229"/>
    </location>
</feature>
<dbReference type="Proteomes" id="UP001501081">
    <property type="component" value="Unassembled WGS sequence"/>
</dbReference>
<dbReference type="InterPro" id="IPR012944">
    <property type="entry name" value="SusD_RagB_dom"/>
</dbReference>
<gene>
    <name evidence="8" type="ORF">GCM10022246_01290</name>
</gene>
<evidence type="ECO:0000313" key="8">
    <source>
        <dbReference type="EMBL" id="GAA3950533.1"/>
    </source>
</evidence>
<evidence type="ECO:0000259" key="7">
    <source>
        <dbReference type="Pfam" id="PF14322"/>
    </source>
</evidence>
<keyword evidence="9" id="KW-1185">Reference proteome</keyword>
<dbReference type="InterPro" id="IPR033985">
    <property type="entry name" value="SusD-like_N"/>
</dbReference>
<sequence>MHLALMSHYNTIKMKKYNTLKFLSVIWILLTLVSCKKDLLDRKPLDALSTANPLATPNELKLYVNQFYNLFPVHPVNVGGTGIAFDDAGTDNMIFSSVNTRLSGQLALSNASSLGGYTTIRSLNYFLANYKNAKGDQTLINQYVGEARFFRALNYFNLVKGYGDVTWVNQVLPEDPEIMKVPRDPRTLVIDSVLKDLDVAISLLPTAANSASMRIHRDVASAYKSRIALYEGTWQRYHQQKADPFFTANITEDKIRGYFTQARDAASSVISSGRWSVYSTGKPLQDYSDLFITTDLSSNKEVMLWRKYNTGDNIGHSVSKYISSDGGDLGLTLSLVDDYLTINGTPFTGIERLNAQRKYAQELLPTVRDPRLSQTAGVPGQPMKPVNVLVPSYPPIDQTGFNRNTTGYPMHKFLEYNTAAATTDDFKSMAPGIAMRYAEVLLNYAEAVAELGGDQSLIASALKPLRDRAGMPQVDFAKEYNTSADYPFRNLSPVIQSVRRERRVEFACEGFRMDDIFRWAAADLLLVNKRQLGTLFTGSDLNDQNTTIGFYKGAIYYDTAPAGKSINLYLSGNPGDAVRYIDPHKNVLPTGSRFNTLRDYLLPLQQRMLQLTEGKWVQNPGW</sequence>
<evidence type="ECO:0000256" key="1">
    <source>
        <dbReference type="ARBA" id="ARBA00004442"/>
    </source>
</evidence>
<evidence type="ECO:0000256" key="5">
    <source>
        <dbReference type="ARBA" id="ARBA00023237"/>
    </source>
</evidence>
<dbReference type="Gene3D" id="1.25.40.390">
    <property type="match status" value="1"/>
</dbReference>
<dbReference type="SUPFAM" id="SSF48452">
    <property type="entry name" value="TPR-like"/>
    <property type="match status" value="1"/>
</dbReference>
<dbReference type="Pfam" id="PF14322">
    <property type="entry name" value="SusD-like_3"/>
    <property type="match status" value="1"/>
</dbReference>
<comment type="similarity">
    <text evidence="2">Belongs to the SusD family.</text>
</comment>
<evidence type="ECO:0000256" key="3">
    <source>
        <dbReference type="ARBA" id="ARBA00022729"/>
    </source>
</evidence>
<keyword evidence="4" id="KW-0472">Membrane</keyword>
<proteinExistence type="inferred from homology"/>
<comment type="caution">
    <text evidence="8">The sequence shown here is derived from an EMBL/GenBank/DDBJ whole genome shotgun (WGS) entry which is preliminary data.</text>
</comment>
<evidence type="ECO:0000259" key="6">
    <source>
        <dbReference type="Pfam" id="PF07980"/>
    </source>
</evidence>
<evidence type="ECO:0000256" key="4">
    <source>
        <dbReference type="ARBA" id="ARBA00023136"/>
    </source>
</evidence>
<feature type="domain" description="RagB/SusD" evidence="6">
    <location>
        <begin position="297"/>
        <end position="622"/>
    </location>
</feature>
<evidence type="ECO:0000256" key="2">
    <source>
        <dbReference type="ARBA" id="ARBA00006275"/>
    </source>
</evidence>
<name>A0ABP7NMR1_9SPHI</name>
<protein>
    <submittedName>
        <fullName evidence="8">RagB/SusD family nutrient uptake outer membrane protein</fullName>
    </submittedName>
</protein>